<organism evidence="1 2">
    <name type="scientific">Tissierella carlieri</name>
    <dbReference type="NCBI Taxonomy" id="689904"/>
    <lineage>
        <taxon>Bacteria</taxon>
        <taxon>Bacillati</taxon>
        <taxon>Bacillota</taxon>
        <taxon>Tissierellia</taxon>
        <taxon>Tissierellales</taxon>
        <taxon>Tissierellaceae</taxon>
        <taxon>Tissierella</taxon>
    </lineage>
</organism>
<sequence length="142" mass="15811">MKDIEIAKKLLIEEDQALVAVKNGEVVFKSKDKGIKPMYIIATEMKAKVYEASLADRVIGKGAAILCGYIGIKEVYTDLISEGGISALDKYKIPYTENKSCPYIKNRDKTDYCPIEKLSLAIEDPILLLQGIKEFFASISKQ</sequence>
<dbReference type="SUPFAM" id="SSF53927">
    <property type="entry name" value="Cytidine deaminase-like"/>
    <property type="match status" value="1"/>
</dbReference>
<dbReference type="InterPro" id="IPR037081">
    <property type="entry name" value="Hyp_TM1506"/>
</dbReference>
<dbReference type="Gene3D" id="3.40.140.30">
    <property type="entry name" value="Hypothetical protein TM1506"/>
    <property type="match status" value="1"/>
</dbReference>
<name>A0ABT1SAI7_9FIRM</name>
<comment type="caution">
    <text evidence="1">The sequence shown here is derived from an EMBL/GenBank/DDBJ whole genome shotgun (WGS) entry which is preliminary data.</text>
</comment>
<dbReference type="Pfam" id="PF08973">
    <property type="entry name" value="TM1506"/>
    <property type="match status" value="1"/>
</dbReference>
<dbReference type="RefSeq" id="WP_094899187.1">
    <property type="nucleotide sequence ID" value="NZ_JANGAC010000007.1"/>
</dbReference>
<evidence type="ECO:0000313" key="2">
    <source>
        <dbReference type="Proteomes" id="UP001524478"/>
    </source>
</evidence>
<gene>
    <name evidence="1" type="ORF">NE686_10425</name>
</gene>
<reference evidence="1 2" key="1">
    <citation type="submission" date="2022-06" db="EMBL/GenBank/DDBJ databases">
        <title>Isolation of gut microbiota from human fecal samples.</title>
        <authorList>
            <person name="Pamer E.G."/>
            <person name="Barat B."/>
            <person name="Waligurski E."/>
            <person name="Medina S."/>
            <person name="Paddock L."/>
            <person name="Mostad J."/>
        </authorList>
    </citation>
    <scope>NUCLEOTIDE SEQUENCE [LARGE SCALE GENOMIC DNA]</scope>
    <source>
        <strain evidence="1 2">DFI.7.95</strain>
    </source>
</reference>
<dbReference type="Proteomes" id="UP001524478">
    <property type="component" value="Unassembled WGS sequence"/>
</dbReference>
<keyword evidence="2" id="KW-1185">Reference proteome</keyword>
<proteinExistence type="predicted"/>
<accession>A0ABT1SAI7</accession>
<protein>
    <submittedName>
        <fullName evidence="1">DUF1893 domain-containing protein</fullName>
    </submittedName>
</protein>
<evidence type="ECO:0000313" key="1">
    <source>
        <dbReference type="EMBL" id="MCQ4923503.1"/>
    </source>
</evidence>
<dbReference type="EMBL" id="JANGAC010000007">
    <property type="protein sequence ID" value="MCQ4923503.1"/>
    <property type="molecule type" value="Genomic_DNA"/>
</dbReference>
<dbReference type="InterPro" id="IPR016193">
    <property type="entry name" value="Cytidine_deaminase-like"/>
</dbReference>
<dbReference type="InterPro" id="IPR015067">
    <property type="entry name" value="DUF1893_TM1506-like"/>
</dbReference>